<keyword evidence="4 7" id="KW-1133">Transmembrane helix</keyword>
<keyword evidence="11" id="KW-1185">Reference proteome</keyword>
<gene>
    <name evidence="10" type="ORF">D779_3748</name>
</gene>
<dbReference type="GO" id="GO:0005886">
    <property type="term" value="C:plasma membrane"/>
    <property type="evidence" value="ECO:0007669"/>
    <property type="project" value="UniProtKB-SubCell"/>
</dbReference>
<keyword evidence="3 7" id="KW-0812">Transmembrane</keyword>
<dbReference type="Proteomes" id="UP000019460">
    <property type="component" value="Unassembled WGS sequence"/>
</dbReference>
<reference evidence="10 11" key="1">
    <citation type="submission" date="2012-11" db="EMBL/GenBank/DDBJ databases">
        <title>Genome assembly of Thiorhodococcus sp. AK35.</title>
        <authorList>
            <person name="Nupur N."/>
            <person name="Khatri I."/>
            <person name="Subramanian S."/>
            <person name="Pinnaka A."/>
        </authorList>
    </citation>
    <scope>NUCLEOTIDE SEQUENCE [LARGE SCALE GENOMIC DNA]</scope>
    <source>
        <strain evidence="10 11">AK35</strain>
    </source>
</reference>
<evidence type="ECO:0000256" key="6">
    <source>
        <dbReference type="SAM" id="MobiDB-lite"/>
    </source>
</evidence>
<protein>
    <submittedName>
        <fullName evidence="10">Gliding motility protein GldF</fullName>
    </submittedName>
</protein>
<feature type="compositionally biased region" description="Basic and acidic residues" evidence="6">
    <location>
        <begin position="821"/>
        <end position="836"/>
    </location>
</feature>
<dbReference type="Pfam" id="PF12679">
    <property type="entry name" value="ABC2_membrane_2"/>
    <property type="match status" value="1"/>
</dbReference>
<evidence type="ECO:0000256" key="4">
    <source>
        <dbReference type="ARBA" id="ARBA00022989"/>
    </source>
</evidence>
<dbReference type="InterPro" id="IPR051449">
    <property type="entry name" value="ABC-2_transporter_component"/>
</dbReference>
<dbReference type="AlphaFoldDB" id="W9V288"/>
<feature type="region of interest" description="Disordered" evidence="6">
    <location>
        <begin position="810"/>
        <end position="853"/>
    </location>
</feature>
<comment type="subcellular location">
    <subcellularLocation>
        <location evidence="1">Cell membrane</location>
        <topology evidence="1">Multi-pass membrane protein</topology>
    </subcellularLocation>
</comment>
<evidence type="ECO:0000256" key="7">
    <source>
        <dbReference type="SAM" id="Phobius"/>
    </source>
</evidence>
<feature type="transmembrane region" description="Helical" evidence="7">
    <location>
        <begin position="936"/>
        <end position="956"/>
    </location>
</feature>
<keyword evidence="2" id="KW-1003">Cell membrane</keyword>
<feature type="region of interest" description="Disordered" evidence="6">
    <location>
        <begin position="768"/>
        <end position="787"/>
    </location>
</feature>
<dbReference type="InterPro" id="IPR019196">
    <property type="entry name" value="ABC_transp_unknown"/>
</dbReference>
<evidence type="ECO:0000259" key="8">
    <source>
        <dbReference type="Pfam" id="PF09822"/>
    </source>
</evidence>
<feature type="compositionally biased region" description="Acidic residues" evidence="6">
    <location>
        <begin position="837"/>
        <end position="848"/>
    </location>
</feature>
<dbReference type="STRING" id="1249627.D779_3748"/>
<dbReference type="eggNOG" id="COG3225">
    <property type="taxonomic scope" value="Bacteria"/>
</dbReference>
<feature type="transmembrane region" description="Helical" evidence="7">
    <location>
        <begin position="216"/>
        <end position="232"/>
    </location>
</feature>
<evidence type="ECO:0000313" key="10">
    <source>
        <dbReference type="EMBL" id="EXJ13424.1"/>
    </source>
</evidence>
<feature type="domain" description="ABC-type uncharacterised transport system" evidence="8">
    <location>
        <begin position="590"/>
        <end position="885"/>
    </location>
</feature>
<evidence type="ECO:0000313" key="11">
    <source>
        <dbReference type="Proteomes" id="UP000019460"/>
    </source>
</evidence>
<dbReference type="GO" id="GO:0140359">
    <property type="term" value="F:ABC-type transporter activity"/>
    <property type="evidence" value="ECO:0007669"/>
    <property type="project" value="InterPro"/>
</dbReference>
<feature type="domain" description="DUF7088" evidence="9">
    <location>
        <begin position="283"/>
        <end position="386"/>
    </location>
</feature>
<feature type="transmembrane region" description="Helical" evidence="7">
    <location>
        <begin position="129"/>
        <end position="149"/>
    </location>
</feature>
<dbReference type="EMBL" id="AONC01000070">
    <property type="protein sequence ID" value="EXJ13424.1"/>
    <property type="molecule type" value="Genomic_DNA"/>
</dbReference>
<evidence type="ECO:0000259" key="9">
    <source>
        <dbReference type="Pfam" id="PF23357"/>
    </source>
</evidence>
<evidence type="ECO:0000256" key="5">
    <source>
        <dbReference type="ARBA" id="ARBA00023136"/>
    </source>
</evidence>
<keyword evidence="5 7" id="KW-0472">Membrane</keyword>
<feature type="transmembrane region" description="Helical" evidence="7">
    <location>
        <begin position="95"/>
        <end position="117"/>
    </location>
</feature>
<dbReference type="InterPro" id="IPR055396">
    <property type="entry name" value="DUF7088"/>
</dbReference>
<comment type="caution">
    <text evidence="10">The sequence shown here is derived from an EMBL/GenBank/DDBJ whole genome shotgun (WGS) entry which is preliminary data.</text>
</comment>
<proteinExistence type="predicted"/>
<dbReference type="Pfam" id="PF23357">
    <property type="entry name" value="DUF7088"/>
    <property type="match status" value="1"/>
</dbReference>
<dbReference type="PANTHER" id="PTHR30294:SF29">
    <property type="entry name" value="MULTIDRUG ABC TRANSPORTER PERMEASE YBHS-RELATED"/>
    <property type="match status" value="1"/>
</dbReference>
<dbReference type="Pfam" id="PF09822">
    <property type="entry name" value="ABC_transp_aux"/>
    <property type="match status" value="1"/>
</dbReference>
<feature type="transmembrane region" description="Helical" evidence="7">
    <location>
        <begin position="252"/>
        <end position="270"/>
    </location>
</feature>
<evidence type="ECO:0000256" key="1">
    <source>
        <dbReference type="ARBA" id="ARBA00004651"/>
    </source>
</evidence>
<dbReference type="eggNOG" id="COG1277">
    <property type="taxonomic scope" value="Bacteria"/>
</dbReference>
<organism evidence="10 11">
    <name type="scientific">Imhoffiella purpurea</name>
    <dbReference type="NCBI Taxonomy" id="1249627"/>
    <lineage>
        <taxon>Bacteria</taxon>
        <taxon>Pseudomonadati</taxon>
        <taxon>Pseudomonadota</taxon>
        <taxon>Gammaproteobacteria</taxon>
        <taxon>Chromatiales</taxon>
        <taxon>Chromatiaceae</taxon>
        <taxon>Imhoffiella</taxon>
    </lineage>
</organism>
<dbReference type="OrthoDB" id="9794512at2"/>
<feature type="transmembrane region" description="Helical" evidence="7">
    <location>
        <begin position="56"/>
        <end position="74"/>
    </location>
</feature>
<dbReference type="PATRIC" id="fig|1249627.3.peg.3825"/>
<sequence>MSEILRIARRELAAFFGSPVAYIFIGAFLAVCLFVFFWVDAFFARNIADARPLFEWMPILLVFLCAALTMRLWSEERRSGTIENLMTLPVATPKLVLGKFLAALGLVAVALALTLPLPVTVSLLGPLDWGPIVGAYLATLLLAAAYLAIGLFVSSRTDNPIVALIGSALVCILFYLIGSPALTSLVGHNGGEILRLIGSGSRFESITRGVIDLRDLYYYLSLVGAFLALTVYSLERLRWAEPQANPRHHHRWMLVTGLAVANLIAANLWLQGVTQARADLTQGRLYTLSEATQTYLDQLQEPLLIRGYFSAQTHPLLAPLVPQLRDLLKEYEIAGKGKVRVEIVDPQDSPELEREAGELYGIHPVAFQTANKYQAAVVNSYFDILVKYGDQYETLNFQDLIDLKVRSETDLDVRLRNPEYDLTRTIKKVLYGYRGGGDLFSSLTKPLHFTGFVSASDTLPEPLPALRKDLESVLSDLARDSSGRFSFAFKDPAAGDGSVAKQIREDYGFEPLVVSLLDPTPFYFYMVLQSGDQSFPIPLPESLDRAGLSRAIEAGIKRFAPGVLRTLALYKPASMPNPYGAPGGGDYSLLQQSLEENFRIQETDLESGQVPAEADLLMVLAPENLDEKQQFAVDQFLMQGGTVLLAASSFQVDLSGGTIGAHKAPTGLESWLEHQGLTLGESLVLDPQNTPFPIPVQRDVGGFVVQEIQTLDYPYFPDVRGDGLAQDSGITSNLGQITMNWSSPIEVDREKNAGRHLVELIRSSDSAWTSDSENMQPDFDAHGDIGFPRGDDRGRKLLAVSIEGRFDSPFAGKPSPLLPKADADAKDTDGKAKDADAETDQESETDADAEAKKPVISGVVESSPESARLILIGSSSFLSDTAISLANEATQTRYLKPVELVQNAVDWSLEDRGLLSLRGRGQFSRMLDPMGQQTRLFWESLNYLLALAGLALVYWIHRRARRRRESAYAAILHDGGARA</sequence>
<accession>W9V288</accession>
<dbReference type="RefSeq" id="WP_043757168.1">
    <property type="nucleotide sequence ID" value="NZ_AONC01000070.1"/>
</dbReference>
<feature type="transmembrane region" description="Helical" evidence="7">
    <location>
        <begin position="12"/>
        <end position="36"/>
    </location>
</feature>
<dbReference type="PANTHER" id="PTHR30294">
    <property type="entry name" value="MEMBRANE COMPONENT OF ABC TRANSPORTER YHHJ-RELATED"/>
    <property type="match status" value="1"/>
</dbReference>
<name>W9V288_9GAMM</name>
<evidence type="ECO:0000256" key="3">
    <source>
        <dbReference type="ARBA" id="ARBA00022692"/>
    </source>
</evidence>
<feature type="transmembrane region" description="Helical" evidence="7">
    <location>
        <begin position="161"/>
        <end position="178"/>
    </location>
</feature>
<evidence type="ECO:0000256" key="2">
    <source>
        <dbReference type="ARBA" id="ARBA00022475"/>
    </source>
</evidence>